<sequence length="54" mass="5758">METVILAVVVTILVVAGWGGIMLKDLPVKLNGQWMYVAAAALSGFLLILIALNF</sequence>
<dbReference type="RefSeq" id="WP_160835198.1">
    <property type="nucleotide sequence ID" value="NZ_WMET01000001.1"/>
</dbReference>
<proteinExistence type="predicted"/>
<keyword evidence="1" id="KW-1133">Transmembrane helix</keyword>
<evidence type="ECO:0000313" key="3">
    <source>
        <dbReference type="Proteomes" id="UP000460949"/>
    </source>
</evidence>
<name>A0A845DMN1_9BACI</name>
<dbReference type="AlphaFoldDB" id="A0A845DMN1"/>
<evidence type="ECO:0000313" key="2">
    <source>
        <dbReference type="EMBL" id="MYL18750.1"/>
    </source>
</evidence>
<organism evidence="2 3">
    <name type="scientific">Halobacillus litoralis</name>
    <dbReference type="NCBI Taxonomy" id="45668"/>
    <lineage>
        <taxon>Bacteria</taxon>
        <taxon>Bacillati</taxon>
        <taxon>Bacillota</taxon>
        <taxon>Bacilli</taxon>
        <taxon>Bacillales</taxon>
        <taxon>Bacillaceae</taxon>
        <taxon>Halobacillus</taxon>
    </lineage>
</organism>
<keyword evidence="1" id="KW-0472">Membrane</keyword>
<protein>
    <submittedName>
        <fullName evidence="2">Uncharacterized protein</fullName>
    </submittedName>
</protein>
<dbReference type="Proteomes" id="UP000460949">
    <property type="component" value="Unassembled WGS sequence"/>
</dbReference>
<keyword evidence="1" id="KW-0812">Transmembrane</keyword>
<accession>A0A845DMN1</accession>
<comment type="caution">
    <text evidence="2">The sequence shown here is derived from an EMBL/GenBank/DDBJ whole genome shotgun (WGS) entry which is preliminary data.</text>
</comment>
<dbReference type="EMBL" id="WMET01000001">
    <property type="protein sequence ID" value="MYL18750.1"/>
    <property type="molecule type" value="Genomic_DNA"/>
</dbReference>
<reference evidence="2 3" key="1">
    <citation type="submission" date="2019-11" db="EMBL/GenBank/DDBJ databases">
        <title>Genome sequences of 17 halophilic strains isolated from different environments.</title>
        <authorList>
            <person name="Furrow R.E."/>
        </authorList>
    </citation>
    <scope>NUCLEOTIDE SEQUENCE [LARGE SCALE GENOMIC DNA]</scope>
    <source>
        <strain evidence="2 3">22511_23_Filter</strain>
    </source>
</reference>
<evidence type="ECO:0000256" key="1">
    <source>
        <dbReference type="SAM" id="Phobius"/>
    </source>
</evidence>
<gene>
    <name evidence="2" type="ORF">GLW04_02545</name>
</gene>
<feature type="transmembrane region" description="Helical" evidence="1">
    <location>
        <begin position="33"/>
        <end position="52"/>
    </location>
</feature>